<proteinExistence type="predicted"/>
<feature type="non-terminal residue" evidence="1">
    <location>
        <position position="365"/>
    </location>
</feature>
<dbReference type="InterPro" id="IPR012332">
    <property type="entry name" value="Autotransporter_pectin_lyase_C"/>
</dbReference>
<evidence type="ECO:0008006" key="3">
    <source>
        <dbReference type="Google" id="ProtNLM"/>
    </source>
</evidence>
<feature type="non-terminal residue" evidence="1">
    <location>
        <position position="1"/>
    </location>
</feature>
<gene>
    <name evidence="1" type="ORF">M4Z11_07345</name>
</gene>
<organism evidence="1 2">
    <name type="scientific">Bartonella bilalgolemii</name>
    <dbReference type="NCBI Taxonomy" id="2942911"/>
    <lineage>
        <taxon>Bacteria</taxon>
        <taxon>Pseudomonadati</taxon>
        <taxon>Pseudomonadota</taxon>
        <taxon>Alphaproteobacteria</taxon>
        <taxon>Hyphomicrobiales</taxon>
        <taxon>Bartonellaceae</taxon>
        <taxon>Bartonella</taxon>
    </lineage>
</organism>
<dbReference type="Gene3D" id="2.160.20.20">
    <property type="match status" value="1"/>
</dbReference>
<keyword evidence="2" id="KW-1185">Reference proteome</keyword>
<evidence type="ECO:0000313" key="2">
    <source>
        <dbReference type="Proteomes" id="UP001523003"/>
    </source>
</evidence>
<name>A0ABT0PAM2_9HYPH</name>
<comment type="caution">
    <text evidence="1">The sequence shown here is derived from an EMBL/GenBank/DDBJ whole genome shotgun (WGS) entry which is preliminary data.</text>
</comment>
<sequence>FLICVLASSVLADNGANDNGANGSCTVNISVNGKKKAMEMIELPEGVFVVRISLHNSNGKKITDSESVNISFRNSAKRKELIGPNDPNEVSPNEACIHYNKDHGGIGIYSVGWLDAKTVKIKGPVKEDNTTIKYIGVYVKEYGSVNAEELHLEDLTTGLYALENSTITMVGGMIKNSQIAVHASGEAATIELESVDITVAYGGIGLFSQGESIIQMEGKSIDFTGGTAVRIKEGEISLEKVNITNTITENQVSKSSDVDNAFVDIYPKSTFSMENGNVSLDNAHGLVFNIEKGTQEKQSTEKDTKVNIEDVNIQVNGQQFYGVYVKPSDAQTIENSTSDIVVSLKKTKITVPEHTVIYNKVNQKL</sequence>
<accession>A0ABT0PAM2</accession>
<dbReference type="Proteomes" id="UP001523003">
    <property type="component" value="Unassembled WGS sequence"/>
</dbReference>
<dbReference type="EMBL" id="JAMCOF010000032">
    <property type="protein sequence ID" value="MCL6230394.1"/>
    <property type="molecule type" value="Genomic_DNA"/>
</dbReference>
<protein>
    <recommendedName>
        <fullName evidence="3">Adhesin domain-containing protein</fullName>
    </recommendedName>
</protein>
<evidence type="ECO:0000313" key="1">
    <source>
        <dbReference type="EMBL" id="MCL6230394.1"/>
    </source>
</evidence>
<reference evidence="1 2" key="1">
    <citation type="submission" date="2022-05" db="EMBL/GenBank/DDBJ databases">
        <title>Description of the Bartonella bilalgolemii sp. nov. Isolated from Apodemus uralensis (Pallas 1811).</title>
        <authorList>
            <person name="Zgheib R."/>
            <person name="Celebi B."/>
        </authorList>
    </citation>
    <scope>NUCLEOTIDE SEQUENCE [LARGE SCALE GENOMIC DNA]</scope>
    <source>
        <strain evidence="1 2">G70</strain>
    </source>
</reference>